<dbReference type="GO" id="GO:0046487">
    <property type="term" value="P:glyoxylate metabolic process"/>
    <property type="evidence" value="ECO:0007669"/>
    <property type="project" value="TreeGrafter"/>
</dbReference>
<reference evidence="6 7" key="1">
    <citation type="submission" date="2020-07" db="EMBL/GenBank/DDBJ databases">
        <title>Sequencing the genomes of 1000 actinobacteria strains.</title>
        <authorList>
            <person name="Klenk H.-P."/>
        </authorList>
    </citation>
    <scope>NUCLEOTIDE SEQUENCE [LARGE SCALE GENOMIC DNA]</scope>
    <source>
        <strain evidence="6 7">DSM 15475</strain>
    </source>
</reference>
<gene>
    <name evidence="6" type="ORF">HNR09_001917</name>
</gene>
<dbReference type="AlphaFoldDB" id="A0A7Z0GM38"/>
<feature type="domain" description="Xylose isomerase-like TIM barrel" evidence="5">
    <location>
        <begin position="33"/>
        <end position="269"/>
    </location>
</feature>
<evidence type="ECO:0000256" key="2">
    <source>
        <dbReference type="ARBA" id="ARBA00023277"/>
    </source>
</evidence>
<keyword evidence="7" id="KW-1185">Reference proteome</keyword>
<dbReference type="InterPro" id="IPR053398">
    <property type="entry name" value="HPT_OtnI_isomerases"/>
</dbReference>
<dbReference type="GO" id="GO:0008903">
    <property type="term" value="F:hydroxypyruvate isomerase activity"/>
    <property type="evidence" value="ECO:0007669"/>
    <property type="project" value="UniProtKB-EC"/>
</dbReference>
<proteinExistence type="inferred from homology"/>
<dbReference type="EC" id="5.3.1.22" evidence="6"/>
<comment type="caution">
    <text evidence="6">The sequence shown here is derived from an EMBL/GenBank/DDBJ whole genome shotgun (WGS) entry which is preliminary data.</text>
</comment>
<evidence type="ECO:0000313" key="6">
    <source>
        <dbReference type="EMBL" id="NYJ78506.1"/>
    </source>
</evidence>
<dbReference type="Gene3D" id="3.20.20.150">
    <property type="entry name" value="Divalent-metal-dependent TIM barrel enzymes"/>
    <property type="match status" value="1"/>
</dbReference>
<evidence type="ECO:0000256" key="4">
    <source>
        <dbReference type="PIRSR" id="PIRSR006241-50"/>
    </source>
</evidence>
<dbReference type="PANTHER" id="PTHR43489:SF6">
    <property type="entry name" value="HYDROXYPYRUVATE ISOMERASE-RELATED"/>
    <property type="match status" value="1"/>
</dbReference>
<keyword evidence="6" id="KW-0670">Pyruvate</keyword>
<dbReference type="RefSeq" id="WP_343047507.1">
    <property type="nucleotide sequence ID" value="NZ_BAAALL010000005.1"/>
</dbReference>
<feature type="active site" description="Proton donor/acceptor" evidence="4">
    <location>
        <position position="156"/>
    </location>
</feature>
<evidence type="ECO:0000256" key="1">
    <source>
        <dbReference type="ARBA" id="ARBA00023235"/>
    </source>
</evidence>
<evidence type="ECO:0000259" key="5">
    <source>
        <dbReference type="Pfam" id="PF01261"/>
    </source>
</evidence>
<dbReference type="SUPFAM" id="SSF51658">
    <property type="entry name" value="Xylose isomerase-like"/>
    <property type="match status" value="1"/>
</dbReference>
<dbReference type="InterPro" id="IPR050417">
    <property type="entry name" value="Sugar_Epim/Isomerase"/>
</dbReference>
<evidence type="ECO:0000256" key="3">
    <source>
        <dbReference type="PIRNR" id="PIRNR006241"/>
    </source>
</evidence>
<keyword evidence="2" id="KW-0119">Carbohydrate metabolism</keyword>
<feature type="active site" description="Proton donor/acceptor" evidence="4">
    <location>
        <position position="253"/>
    </location>
</feature>
<dbReference type="Pfam" id="PF01261">
    <property type="entry name" value="AP_endonuc_2"/>
    <property type="match status" value="1"/>
</dbReference>
<name>A0A7Z0GM38_9MICC</name>
<comment type="similarity">
    <text evidence="3">Belongs to the hyi family.</text>
</comment>
<sequence length="275" mass="30206">MTAPQPTRTGDPMPRFAANLSMMFTELPFLDRFQAAADAGFTGVEYLFPYDHEASVVAEARRRAGVEQVLFNMPPGDWAAGERGLATLPGREDEFRAGVETALWYAEALGCRQLHAMAGVPGADAGTPQELRERYVARVRHAAEQAAAHDVRVLIEPINTRDMPGYFLDSVDLARDLIQEIDHPAVALQLDLYHAQVIQGDLTELIRATAGITAHVQIASVPDRHEPDGGELDLTHLLSVLEETGYTGWIGCEYRPAGETQAGLGWLQQVREAHR</sequence>
<dbReference type="InterPro" id="IPR026040">
    <property type="entry name" value="HyI-like"/>
</dbReference>
<dbReference type="FunFam" id="3.20.20.150:FF:000007">
    <property type="entry name" value="Hydroxypyruvate isomerase"/>
    <property type="match status" value="1"/>
</dbReference>
<dbReference type="EMBL" id="JACCFY010000001">
    <property type="protein sequence ID" value="NYJ78506.1"/>
    <property type="molecule type" value="Genomic_DNA"/>
</dbReference>
<evidence type="ECO:0000313" key="7">
    <source>
        <dbReference type="Proteomes" id="UP000535437"/>
    </source>
</evidence>
<accession>A0A7Z0GM38</accession>
<dbReference type="PANTHER" id="PTHR43489">
    <property type="entry name" value="ISOMERASE"/>
    <property type="match status" value="1"/>
</dbReference>
<dbReference type="InterPro" id="IPR036237">
    <property type="entry name" value="Xyl_isomerase-like_sf"/>
</dbReference>
<organism evidence="6 7">
    <name type="scientific">Nesterenkonia xinjiangensis</name>
    <dbReference type="NCBI Taxonomy" id="225327"/>
    <lineage>
        <taxon>Bacteria</taxon>
        <taxon>Bacillati</taxon>
        <taxon>Actinomycetota</taxon>
        <taxon>Actinomycetes</taxon>
        <taxon>Micrococcales</taxon>
        <taxon>Micrococcaceae</taxon>
        <taxon>Nesterenkonia</taxon>
    </lineage>
</organism>
<dbReference type="Proteomes" id="UP000535437">
    <property type="component" value="Unassembled WGS sequence"/>
</dbReference>
<dbReference type="PIRSF" id="PIRSF006241">
    <property type="entry name" value="HyI"/>
    <property type="match status" value="1"/>
</dbReference>
<protein>
    <submittedName>
        <fullName evidence="6">Hydroxypyruvate isomerase</fullName>
        <ecNumber evidence="6">5.3.1.22</ecNumber>
    </submittedName>
</protein>
<keyword evidence="1 3" id="KW-0413">Isomerase</keyword>
<dbReference type="InterPro" id="IPR013022">
    <property type="entry name" value="Xyl_isomerase-like_TIM-brl"/>
</dbReference>
<dbReference type="NCBIfam" id="NF043033">
    <property type="entry name" value="OxoTetrIsom"/>
    <property type="match status" value="1"/>
</dbReference>